<reference evidence="1" key="1">
    <citation type="journal article" date="2019" name="Sci. Rep.">
        <title>Draft genome of Tanacetum cinerariifolium, the natural source of mosquito coil.</title>
        <authorList>
            <person name="Yamashiro T."/>
            <person name="Shiraishi A."/>
            <person name="Satake H."/>
            <person name="Nakayama K."/>
        </authorList>
    </citation>
    <scope>NUCLEOTIDE SEQUENCE</scope>
</reference>
<accession>A0A699JGY4</accession>
<proteinExistence type="predicted"/>
<feature type="non-terminal residue" evidence="1">
    <location>
        <position position="1"/>
    </location>
</feature>
<evidence type="ECO:0000313" key="1">
    <source>
        <dbReference type="EMBL" id="GFA34678.1"/>
    </source>
</evidence>
<dbReference type="EMBL" id="BKCJ010408447">
    <property type="protein sequence ID" value="GFA34678.1"/>
    <property type="molecule type" value="Genomic_DNA"/>
</dbReference>
<comment type="caution">
    <text evidence="1">The sequence shown here is derived from an EMBL/GenBank/DDBJ whole genome shotgun (WGS) entry which is preliminary data.</text>
</comment>
<organism evidence="1">
    <name type="scientific">Tanacetum cinerariifolium</name>
    <name type="common">Dalmatian daisy</name>
    <name type="synonym">Chrysanthemum cinerariifolium</name>
    <dbReference type="NCBI Taxonomy" id="118510"/>
    <lineage>
        <taxon>Eukaryota</taxon>
        <taxon>Viridiplantae</taxon>
        <taxon>Streptophyta</taxon>
        <taxon>Embryophyta</taxon>
        <taxon>Tracheophyta</taxon>
        <taxon>Spermatophyta</taxon>
        <taxon>Magnoliopsida</taxon>
        <taxon>eudicotyledons</taxon>
        <taxon>Gunneridae</taxon>
        <taxon>Pentapetalae</taxon>
        <taxon>asterids</taxon>
        <taxon>campanulids</taxon>
        <taxon>Asterales</taxon>
        <taxon>Asteraceae</taxon>
        <taxon>Asteroideae</taxon>
        <taxon>Anthemideae</taxon>
        <taxon>Anthemidinae</taxon>
        <taxon>Tanacetum</taxon>
    </lineage>
</organism>
<dbReference type="AlphaFoldDB" id="A0A699JGY4"/>
<protein>
    <submittedName>
        <fullName evidence="1">Uncharacterized protein</fullName>
    </submittedName>
</protein>
<sequence>QDDTIYVDGRSVSLDQTAMLTERLAELEQKVSELRVTVHANKLIESQSLSKECNDIARRAHTAWMAVEREVSEHQELVNALHGLSLVTGDRRAAKLEDLKASGAAQPLGTPNSRANAQGALAVLGRAPDGVGCREPRPKQRASWPCGLTSSRLLAPLAACQPQLDGIFVVNGIQISLHYERADAVSLWLGGVLPMGLNADHSVKHKHALLAGAIAAVFPARGIPFWHLTVRPQLGLDRVISKLHQLVGYHFETEALGMLKYGFQRHRFSGSGEPVQSNVSAERAAPHHSHLADKTCPYCEAVSLCQQDSPSNLMEHRMKIKVSHRKYTAYKDRAEVNTFIEWLADQLGSNKTLKHQYTNRQTGKLWQFSSLHDAFEQYEWNHPGVAHLNVSAGSCGNSNAKALEALGADLSAAACDDSMLRGTQATMSWGGVSAKNNRWLEENRLGLAAMVAQVAEVLRQGDLDSPEFLSDLRFNAGMTKVYSLICENFIIYDSRVAAALGWLVMKYCSDRKLTSLPDGLRFPWAPAKEAQHTVAPKNRDPSLEGEFKFPRLRRGHHHALWNMRASWAERMKGTNDQLDLKALILTLVGSGISHSLLRSRIDDQVPYVSCQELDAALVKLQLSGVLHQLHHKMECVWAVGPDEDELFEDFSPEVIEQILNPGEFVEIDVDQFLAELDDMIAQARKK</sequence>
<name>A0A699JGY4_TANCI</name>
<gene>
    <name evidence="1" type="ORF">Tci_606650</name>
</gene>